<proteinExistence type="predicted"/>
<evidence type="ECO:0000256" key="3">
    <source>
        <dbReference type="ARBA" id="ARBA00022692"/>
    </source>
</evidence>
<evidence type="ECO:0000256" key="6">
    <source>
        <dbReference type="SAM" id="Phobius"/>
    </source>
</evidence>
<evidence type="ECO:0000256" key="5">
    <source>
        <dbReference type="ARBA" id="ARBA00023136"/>
    </source>
</evidence>
<feature type="transmembrane region" description="Helical" evidence="6">
    <location>
        <begin position="147"/>
        <end position="165"/>
    </location>
</feature>
<dbReference type="InterPro" id="IPR050833">
    <property type="entry name" value="Poly_Biosynth_Transport"/>
</dbReference>
<dbReference type="PANTHER" id="PTHR30250:SF11">
    <property type="entry name" value="O-ANTIGEN TRANSPORTER-RELATED"/>
    <property type="match status" value="1"/>
</dbReference>
<feature type="transmembrane region" description="Helical" evidence="6">
    <location>
        <begin position="446"/>
        <end position="469"/>
    </location>
</feature>
<dbReference type="RefSeq" id="WP_183211055.1">
    <property type="nucleotide sequence ID" value="NZ_JACIJB010000001.1"/>
</dbReference>
<dbReference type="Pfam" id="PF13440">
    <property type="entry name" value="Polysacc_synt_3"/>
    <property type="match status" value="1"/>
</dbReference>
<keyword evidence="8" id="KW-1185">Reference proteome</keyword>
<evidence type="ECO:0000256" key="2">
    <source>
        <dbReference type="ARBA" id="ARBA00022475"/>
    </source>
</evidence>
<dbReference type="GO" id="GO:0005886">
    <property type="term" value="C:plasma membrane"/>
    <property type="evidence" value="ECO:0007669"/>
    <property type="project" value="UniProtKB-SubCell"/>
</dbReference>
<organism evidence="7 8">
    <name type="scientific">Brevundimonas halotolerans</name>
    <dbReference type="NCBI Taxonomy" id="69670"/>
    <lineage>
        <taxon>Bacteria</taxon>
        <taxon>Pseudomonadati</taxon>
        <taxon>Pseudomonadota</taxon>
        <taxon>Alphaproteobacteria</taxon>
        <taxon>Caulobacterales</taxon>
        <taxon>Caulobacteraceae</taxon>
        <taxon>Brevundimonas</taxon>
    </lineage>
</organism>
<feature type="transmembrane region" description="Helical" evidence="6">
    <location>
        <begin position="254"/>
        <end position="272"/>
    </location>
</feature>
<dbReference type="AlphaFoldDB" id="A0A7W9A1D4"/>
<name>A0A7W9A1D4_9CAUL</name>
<dbReference type="PANTHER" id="PTHR30250">
    <property type="entry name" value="PST FAMILY PREDICTED COLANIC ACID TRANSPORTER"/>
    <property type="match status" value="1"/>
</dbReference>
<feature type="transmembrane region" description="Helical" evidence="6">
    <location>
        <begin position="78"/>
        <end position="103"/>
    </location>
</feature>
<evidence type="ECO:0000313" key="8">
    <source>
        <dbReference type="Proteomes" id="UP000548978"/>
    </source>
</evidence>
<feature type="transmembrane region" description="Helical" evidence="6">
    <location>
        <begin position="356"/>
        <end position="378"/>
    </location>
</feature>
<accession>A0A7W9A1D4</accession>
<sequence>MFWRGVWGYLPANIVQGLVGFLTLVLFTRLLSPDDFGRYAVAFAVFSLTHVAVFTWIEAAMARFWAAESQGPSLADHFAGLYQATFALTLIFLPVMGLALWLWPMDMEFRIAVAVGVAGVPIRCFARLVQERYRASGEVTKSARLDMLTSIGSLGFGVLFALLGAGAASPLLGLALAPLVLLPFVLPAELKFARGGRADPQRLLSYARYGYPIAVSLMLTLVLSSTDRILLAVFLDEAATGAYHAAYSLANRTLDVLFIWLGAAGGPALVMALERHGLSGLKEAAREQASTFLLIGIPAAVGLALVARPMAEFMIGEDLRGAAAAITPWIAFAALMSGLSSYYFGQAFTLGKRTSLLFVTMAIPALANVLLNLILIPAYGVMGAAWATAASLALGLTSVIVIGRRVVALPIPVDSLIRIAVASVAMAAVVMALPSPGGFVELMLDAGVGAVVYGLVAITLNAADVRDVLVERYRRLRARGAPA</sequence>
<feature type="transmembrane region" description="Helical" evidence="6">
    <location>
        <begin position="39"/>
        <end position="57"/>
    </location>
</feature>
<feature type="transmembrane region" description="Helical" evidence="6">
    <location>
        <begin position="384"/>
        <end position="403"/>
    </location>
</feature>
<feature type="transmembrane region" description="Helical" evidence="6">
    <location>
        <begin position="292"/>
        <end position="311"/>
    </location>
</feature>
<evidence type="ECO:0000256" key="1">
    <source>
        <dbReference type="ARBA" id="ARBA00004651"/>
    </source>
</evidence>
<keyword evidence="4 6" id="KW-1133">Transmembrane helix</keyword>
<keyword evidence="2" id="KW-1003">Cell membrane</keyword>
<evidence type="ECO:0000313" key="7">
    <source>
        <dbReference type="EMBL" id="MBB5659596.1"/>
    </source>
</evidence>
<keyword evidence="3 6" id="KW-0812">Transmembrane</keyword>
<feature type="transmembrane region" description="Helical" evidence="6">
    <location>
        <begin position="323"/>
        <end position="344"/>
    </location>
</feature>
<dbReference type="Proteomes" id="UP000548978">
    <property type="component" value="Unassembled WGS sequence"/>
</dbReference>
<feature type="transmembrane region" description="Helical" evidence="6">
    <location>
        <begin position="415"/>
        <end position="434"/>
    </location>
</feature>
<comment type="caution">
    <text evidence="7">The sequence shown here is derived from an EMBL/GenBank/DDBJ whole genome shotgun (WGS) entry which is preliminary data.</text>
</comment>
<comment type="subcellular location">
    <subcellularLocation>
        <location evidence="1">Cell membrane</location>
        <topology evidence="1">Multi-pass membrane protein</topology>
    </subcellularLocation>
</comment>
<feature type="transmembrane region" description="Helical" evidence="6">
    <location>
        <begin position="7"/>
        <end position="27"/>
    </location>
</feature>
<gene>
    <name evidence="7" type="ORF">FHS65_000314</name>
</gene>
<evidence type="ECO:0000256" key="4">
    <source>
        <dbReference type="ARBA" id="ARBA00022989"/>
    </source>
</evidence>
<dbReference type="EMBL" id="JACIJB010000001">
    <property type="protein sequence ID" value="MBB5659596.1"/>
    <property type="molecule type" value="Genomic_DNA"/>
</dbReference>
<keyword evidence="5 6" id="KW-0472">Membrane</keyword>
<reference evidence="7 8" key="1">
    <citation type="submission" date="2020-08" db="EMBL/GenBank/DDBJ databases">
        <title>Genomic Encyclopedia of Type Strains, Phase IV (KMG-IV): sequencing the most valuable type-strain genomes for metagenomic binning, comparative biology and taxonomic classification.</title>
        <authorList>
            <person name="Goeker M."/>
        </authorList>
    </citation>
    <scope>NUCLEOTIDE SEQUENCE [LARGE SCALE GENOMIC DNA]</scope>
    <source>
        <strain evidence="7 8">DSM 24448</strain>
    </source>
</reference>
<feature type="transmembrane region" description="Helical" evidence="6">
    <location>
        <begin position="171"/>
        <end position="188"/>
    </location>
</feature>
<feature type="transmembrane region" description="Helical" evidence="6">
    <location>
        <begin position="209"/>
        <end position="234"/>
    </location>
</feature>
<protein>
    <submittedName>
        <fullName evidence="7">O-antigen/teichoic acid export membrane protein</fullName>
    </submittedName>
</protein>